<dbReference type="PROSITE" id="PS50928">
    <property type="entry name" value="ABC_TM1"/>
    <property type="match status" value="1"/>
</dbReference>
<organism evidence="10 11">
    <name type="scientific">Candidatus Pullichristensenella excrementigallinarum</name>
    <dbReference type="NCBI Taxonomy" id="2840907"/>
    <lineage>
        <taxon>Bacteria</taxon>
        <taxon>Bacillati</taxon>
        <taxon>Bacillota</taxon>
        <taxon>Clostridia</taxon>
        <taxon>Candidatus Pullichristensenella</taxon>
    </lineage>
</organism>
<sequence length="241" mass="26796">MFLYLPILVMICLSFNQSVSRAEWTGFTFDWYKKLASDARILSALKVTLSVAAMATVLSTVIGTLAAIGMHSMKKGWSNLLTNVAYLPMTTPDIVTGVSLMLMFVFLQWPLSKWTMLCAHVAFDTPYVLFSILPRLRQMNPNLYEAALDLGCRPTPALFKVILPEILPGVVTGALLAFTMSLDDFVISYFTSNTDQNLSMIVYSAAKLGVEPTMYALSTIMFLVILALLLVINRRSKLEEI</sequence>
<dbReference type="Pfam" id="PF00528">
    <property type="entry name" value="BPD_transp_1"/>
    <property type="match status" value="1"/>
</dbReference>
<evidence type="ECO:0000313" key="11">
    <source>
        <dbReference type="Proteomes" id="UP000824072"/>
    </source>
</evidence>
<dbReference type="GO" id="GO:0055085">
    <property type="term" value="P:transmembrane transport"/>
    <property type="evidence" value="ECO:0007669"/>
    <property type="project" value="InterPro"/>
</dbReference>
<dbReference type="AlphaFoldDB" id="A0A9D1LAG5"/>
<dbReference type="Gene3D" id="1.10.3720.10">
    <property type="entry name" value="MetI-like"/>
    <property type="match status" value="1"/>
</dbReference>
<evidence type="ECO:0000259" key="9">
    <source>
        <dbReference type="PROSITE" id="PS50928"/>
    </source>
</evidence>
<dbReference type="Proteomes" id="UP000824072">
    <property type="component" value="Unassembled WGS sequence"/>
</dbReference>
<evidence type="ECO:0000256" key="4">
    <source>
        <dbReference type="ARBA" id="ARBA00022475"/>
    </source>
</evidence>
<evidence type="ECO:0000256" key="8">
    <source>
        <dbReference type="RuleBase" id="RU363032"/>
    </source>
</evidence>
<keyword evidence="4" id="KW-1003">Cell membrane</keyword>
<feature type="transmembrane region" description="Helical" evidence="8">
    <location>
        <begin position="157"/>
        <end position="180"/>
    </location>
</feature>
<feature type="transmembrane region" description="Helical" evidence="8">
    <location>
        <begin position="45"/>
        <end position="68"/>
    </location>
</feature>
<name>A0A9D1LAG5_9FIRM</name>
<dbReference type="GO" id="GO:0005886">
    <property type="term" value="C:plasma membrane"/>
    <property type="evidence" value="ECO:0007669"/>
    <property type="project" value="UniProtKB-SubCell"/>
</dbReference>
<keyword evidence="6 8" id="KW-1133">Transmembrane helix</keyword>
<evidence type="ECO:0000256" key="6">
    <source>
        <dbReference type="ARBA" id="ARBA00022989"/>
    </source>
</evidence>
<keyword evidence="7 8" id="KW-0472">Membrane</keyword>
<dbReference type="PANTHER" id="PTHR43848:SF2">
    <property type="entry name" value="PUTRESCINE TRANSPORT SYSTEM PERMEASE PROTEIN POTI"/>
    <property type="match status" value="1"/>
</dbReference>
<gene>
    <name evidence="10" type="ORF">IAB02_02220</name>
</gene>
<protein>
    <submittedName>
        <fullName evidence="10">ABC transporter permease</fullName>
    </submittedName>
</protein>
<comment type="caution">
    <text evidence="10">The sequence shown here is derived from an EMBL/GenBank/DDBJ whole genome shotgun (WGS) entry which is preliminary data.</text>
</comment>
<dbReference type="EMBL" id="DVMU01000052">
    <property type="protein sequence ID" value="HIU33358.1"/>
    <property type="molecule type" value="Genomic_DNA"/>
</dbReference>
<evidence type="ECO:0000256" key="1">
    <source>
        <dbReference type="ARBA" id="ARBA00004651"/>
    </source>
</evidence>
<dbReference type="InterPro" id="IPR051789">
    <property type="entry name" value="Bact_Polyamine_Transport"/>
</dbReference>
<reference evidence="10" key="2">
    <citation type="journal article" date="2021" name="PeerJ">
        <title>Extensive microbial diversity within the chicken gut microbiome revealed by metagenomics and culture.</title>
        <authorList>
            <person name="Gilroy R."/>
            <person name="Ravi A."/>
            <person name="Getino M."/>
            <person name="Pursley I."/>
            <person name="Horton D.L."/>
            <person name="Alikhan N.F."/>
            <person name="Baker D."/>
            <person name="Gharbi K."/>
            <person name="Hall N."/>
            <person name="Watson M."/>
            <person name="Adriaenssens E.M."/>
            <person name="Foster-Nyarko E."/>
            <person name="Jarju S."/>
            <person name="Secka A."/>
            <person name="Antonio M."/>
            <person name="Oren A."/>
            <person name="Chaudhuri R.R."/>
            <person name="La Ragione R."/>
            <person name="Hildebrand F."/>
            <person name="Pallen M.J."/>
        </authorList>
    </citation>
    <scope>NUCLEOTIDE SEQUENCE</scope>
    <source>
        <strain evidence="10">ChiHcec3-11533</strain>
    </source>
</reference>
<dbReference type="PANTHER" id="PTHR43848">
    <property type="entry name" value="PUTRESCINE TRANSPORT SYSTEM PERMEASE PROTEIN POTI"/>
    <property type="match status" value="1"/>
</dbReference>
<reference evidence="10" key="1">
    <citation type="submission" date="2020-10" db="EMBL/GenBank/DDBJ databases">
        <authorList>
            <person name="Gilroy R."/>
        </authorList>
    </citation>
    <scope>NUCLEOTIDE SEQUENCE</scope>
    <source>
        <strain evidence="10">ChiHcec3-11533</strain>
    </source>
</reference>
<comment type="subcellular location">
    <subcellularLocation>
        <location evidence="1 8">Cell membrane</location>
        <topology evidence="1 8">Multi-pass membrane protein</topology>
    </subcellularLocation>
</comment>
<feature type="domain" description="ABC transmembrane type-1" evidence="9">
    <location>
        <begin position="45"/>
        <end position="232"/>
    </location>
</feature>
<dbReference type="InterPro" id="IPR035906">
    <property type="entry name" value="MetI-like_sf"/>
</dbReference>
<evidence type="ECO:0000256" key="7">
    <source>
        <dbReference type="ARBA" id="ARBA00023136"/>
    </source>
</evidence>
<dbReference type="SUPFAM" id="SSF161098">
    <property type="entry name" value="MetI-like"/>
    <property type="match status" value="1"/>
</dbReference>
<feature type="transmembrane region" description="Helical" evidence="8">
    <location>
        <begin position="80"/>
        <end position="108"/>
    </location>
</feature>
<accession>A0A9D1LAG5</accession>
<evidence type="ECO:0000256" key="3">
    <source>
        <dbReference type="ARBA" id="ARBA00022448"/>
    </source>
</evidence>
<evidence type="ECO:0000256" key="5">
    <source>
        <dbReference type="ARBA" id="ARBA00022692"/>
    </source>
</evidence>
<keyword evidence="5 8" id="KW-0812">Transmembrane</keyword>
<proteinExistence type="inferred from homology"/>
<feature type="transmembrane region" description="Helical" evidence="8">
    <location>
        <begin position="213"/>
        <end position="232"/>
    </location>
</feature>
<evidence type="ECO:0000313" key="10">
    <source>
        <dbReference type="EMBL" id="HIU33358.1"/>
    </source>
</evidence>
<comment type="similarity">
    <text evidence="2">Belongs to the binding-protein-dependent transport system permease family. CysTW subfamily.</text>
</comment>
<dbReference type="InterPro" id="IPR000515">
    <property type="entry name" value="MetI-like"/>
</dbReference>
<keyword evidence="3 8" id="KW-0813">Transport</keyword>
<dbReference type="CDD" id="cd06261">
    <property type="entry name" value="TM_PBP2"/>
    <property type="match status" value="1"/>
</dbReference>
<evidence type="ECO:0000256" key="2">
    <source>
        <dbReference type="ARBA" id="ARBA00007069"/>
    </source>
</evidence>